<dbReference type="GO" id="GO:0009228">
    <property type="term" value="P:thiamine biosynthetic process"/>
    <property type="evidence" value="ECO:0007669"/>
    <property type="project" value="UniProtKB-KW"/>
</dbReference>
<dbReference type="STRING" id="1168289.GCA_000259075_00770"/>
<keyword evidence="7" id="KW-1133">Transmembrane helix</keyword>
<sequence length="265" mass="28566">MEQIVSSGIIDSYFSKLKENLAVDVAIVGGGPSGLIAAYYLAKTGKKVALFERKLAPGGGMWGGAMMFNEIMVQKEALHILKELGIEYKHYRDDYYTVDSVHATSALTYHATKAGARIFNCTSIEDVVFHNNIVSGLVINWAPVHREGMHVDPLIIMAKAVIDGTGHDCEIVHTVARKNDIKIDTPSGKVMGERSLAVEEAERTTVDNTKEVFPGLFVSGMAANGTSGSYRMGPIFGGMLLSGQKVAGIISEKLAKEAIMESANN</sequence>
<comment type="caution">
    <text evidence="6">Lacks conserved residue(s) required for the propagation of feature annotation.</text>
</comment>
<gene>
    <name evidence="6" type="primary">thi4</name>
    <name evidence="8" type="ORF">DFO77_11966</name>
</gene>
<dbReference type="InterPro" id="IPR022828">
    <property type="entry name" value="Thi4_prok"/>
</dbReference>
<dbReference type="OrthoDB" id="9777740at2"/>
<comment type="caution">
    <text evidence="8">The sequence shown here is derived from an EMBL/GenBank/DDBJ whole genome shotgun (WGS) entry which is preliminary data.</text>
</comment>
<keyword evidence="9" id="KW-1185">Reference proteome</keyword>
<dbReference type="GO" id="GO:0052837">
    <property type="term" value="P:thiazole biosynthetic process"/>
    <property type="evidence" value="ECO:0007669"/>
    <property type="project" value="UniProtKB-UniRule"/>
</dbReference>
<dbReference type="SUPFAM" id="SSF51905">
    <property type="entry name" value="FAD/NAD(P)-binding domain"/>
    <property type="match status" value="1"/>
</dbReference>
<dbReference type="RefSeq" id="WP_106152366.1">
    <property type="nucleotide sequence ID" value="NZ_PVTS01000004.1"/>
</dbReference>
<comment type="pathway">
    <text evidence="6">Cofactor biosynthesis; thiamine diphosphate biosynthesis.</text>
</comment>
<evidence type="ECO:0000256" key="7">
    <source>
        <dbReference type="SAM" id="Phobius"/>
    </source>
</evidence>
<dbReference type="NCBIfam" id="TIGR00292">
    <property type="entry name" value="sulfide-dependent adenosine diphosphate thiazole synthase"/>
    <property type="match status" value="1"/>
</dbReference>
<comment type="function">
    <text evidence="6">Involved in the biosynthesis of the thiazole moiety of thiamine. Catalyzes the conversion of NAD and glycine to adenosine diphosphate 5-(2-hydroxyethyl)-4-methylthiazole-2-carboxylate (ADT), an adenylated thiazole intermediate, using free sulfide as a source of sulfur.</text>
</comment>
<dbReference type="EMBL" id="QPIZ01000019">
    <property type="protein sequence ID" value="RCW31099.1"/>
    <property type="molecule type" value="Genomic_DNA"/>
</dbReference>
<dbReference type="InterPro" id="IPR036188">
    <property type="entry name" value="FAD/NAD-bd_sf"/>
</dbReference>
<evidence type="ECO:0000256" key="3">
    <source>
        <dbReference type="ARBA" id="ARBA00022977"/>
    </source>
</evidence>
<feature type="binding site" description="in other chain" evidence="6">
    <location>
        <position position="124"/>
    </location>
    <ligand>
        <name>NAD(+)</name>
        <dbReference type="ChEBI" id="CHEBI:57540"/>
        <note>ligand shared between two adjacent protomers</note>
    </ligand>
</feature>
<dbReference type="PANTHER" id="PTHR43422:SF3">
    <property type="entry name" value="THIAMINE THIAZOLE SYNTHASE"/>
    <property type="match status" value="1"/>
</dbReference>
<feature type="transmembrane region" description="Helical" evidence="7">
    <location>
        <begin position="21"/>
        <end position="42"/>
    </location>
</feature>
<evidence type="ECO:0000256" key="1">
    <source>
        <dbReference type="ARBA" id="ARBA00022679"/>
    </source>
</evidence>
<keyword evidence="3 6" id="KW-0784">Thiamine biosynthesis</keyword>
<keyword evidence="5 6" id="KW-0520">NAD</keyword>
<proteinExistence type="inferred from homology"/>
<dbReference type="InterPro" id="IPR002922">
    <property type="entry name" value="Thi4_fam"/>
</dbReference>
<protein>
    <recommendedName>
        <fullName evidence="6">Thiamine thiazole synthase</fullName>
        <ecNumber evidence="6">2.4.2.59</ecNumber>
    </recommendedName>
</protein>
<feature type="binding site" description="in other chain" evidence="6">
    <location>
        <position position="60"/>
    </location>
    <ligand>
        <name>NAD(+)</name>
        <dbReference type="ChEBI" id="CHEBI:57540"/>
        <note>ligand shared between two adjacent protomers</note>
    </ligand>
</feature>
<feature type="binding site" evidence="6">
    <location>
        <begin position="150"/>
        <end position="152"/>
    </location>
    <ligand>
        <name>NAD(+)</name>
        <dbReference type="ChEBI" id="CHEBI:57540"/>
        <note>ligand shared between two adjacent protomers</note>
    </ligand>
</feature>
<evidence type="ECO:0000256" key="4">
    <source>
        <dbReference type="ARBA" id="ARBA00023004"/>
    </source>
</evidence>
<dbReference type="Proteomes" id="UP000252733">
    <property type="component" value="Unassembled WGS sequence"/>
</dbReference>
<feature type="binding site" evidence="6">
    <location>
        <position position="231"/>
    </location>
    <ligand>
        <name>glycine</name>
        <dbReference type="ChEBI" id="CHEBI:57305"/>
    </ligand>
</feature>
<evidence type="ECO:0000313" key="9">
    <source>
        <dbReference type="Proteomes" id="UP000252733"/>
    </source>
</evidence>
<dbReference type="UniPathway" id="UPA00060"/>
<dbReference type="GO" id="GO:0016763">
    <property type="term" value="F:pentosyltransferase activity"/>
    <property type="evidence" value="ECO:0007669"/>
    <property type="project" value="UniProtKB-UniRule"/>
</dbReference>
<keyword evidence="2 6" id="KW-0479">Metal-binding</keyword>
<dbReference type="Gene3D" id="3.50.50.60">
    <property type="entry name" value="FAD/NAD(P)-binding domain"/>
    <property type="match status" value="1"/>
</dbReference>
<comment type="catalytic activity">
    <reaction evidence="6">
        <text>hydrogen sulfide + glycine + NAD(+) = ADP-5-ethyl-4-methylthiazole-2-carboxylate + nicotinamide + 3 H2O + H(+)</text>
        <dbReference type="Rhea" id="RHEA:55704"/>
        <dbReference type="ChEBI" id="CHEBI:15377"/>
        <dbReference type="ChEBI" id="CHEBI:15378"/>
        <dbReference type="ChEBI" id="CHEBI:17154"/>
        <dbReference type="ChEBI" id="CHEBI:29919"/>
        <dbReference type="ChEBI" id="CHEBI:57305"/>
        <dbReference type="ChEBI" id="CHEBI:57540"/>
        <dbReference type="ChEBI" id="CHEBI:139151"/>
        <dbReference type="EC" id="2.4.2.59"/>
    </reaction>
</comment>
<evidence type="ECO:0000256" key="6">
    <source>
        <dbReference type="HAMAP-Rule" id="MF_00304"/>
    </source>
</evidence>
<dbReference type="PANTHER" id="PTHR43422">
    <property type="entry name" value="THIAMINE THIAZOLE SYNTHASE"/>
    <property type="match status" value="1"/>
</dbReference>
<accession>A0A2T0XPW7</accession>
<evidence type="ECO:0000313" key="8">
    <source>
        <dbReference type="EMBL" id="RCW31099.1"/>
    </source>
</evidence>
<name>A0A2T0XPW7_9BACT</name>
<keyword evidence="7" id="KW-0472">Membrane</keyword>
<comment type="subunit">
    <text evidence="6">Homooctamer; tetramer of dimers.</text>
</comment>
<dbReference type="GO" id="GO:0009229">
    <property type="term" value="P:thiamine diphosphate biosynthetic process"/>
    <property type="evidence" value="ECO:0007669"/>
    <property type="project" value="UniProtKB-UniRule"/>
</dbReference>
<keyword evidence="1 6" id="KW-0808">Transferase</keyword>
<feature type="binding site" description="in other chain" evidence="6">
    <location>
        <begin position="52"/>
        <end position="53"/>
    </location>
    <ligand>
        <name>NAD(+)</name>
        <dbReference type="ChEBI" id="CHEBI:57540"/>
        <note>ligand shared between two adjacent protomers</note>
    </ligand>
</feature>
<evidence type="ECO:0000256" key="2">
    <source>
        <dbReference type="ARBA" id="ARBA00022723"/>
    </source>
</evidence>
<dbReference type="PRINTS" id="PR00419">
    <property type="entry name" value="ADXRDTASE"/>
</dbReference>
<organism evidence="8 9">
    <name type="scientific">Marinilabilia salmonicolor</name>
    <dbReference type="NCBI Taxonomy" id="989"/>
    <lineage>
        <taxon>Bacteria</taxon>
        <taxon>Pseudomonadati</taxon>
        <taxon>Bacteroidota</taxon>
        <taxon>Bacteroidia</taxon>
        <taxon>Marinilabiliales</taxon>
        <taxon>Marinilabiliaceae</taxon>
        <taxon>Marinilabilia</taxon>
    </lineage>
</organism>
<dbReference type="GO" id="GO:0005506">
    <property type="term" value="F:iron ion binding"/>
    <property type="evidence" value="ECO:0007669"/>
    <property type="project" value="UniProtKB-UniRule"/>
</dbReference>
<dbReference type="EC" id="2.4.2.59" evidence="6"/>
<dbReference type="AlphaFoldDB" id="A0A2T0XPW7"/>
<feature type="binding site" description="in other chain" evidence="6">
    <location>
        <position position="221"/>
    </location>
    <ligand>
        <name>NAD(+)</name>
        <dbReference type="ChEBI" id="CHEBI:57540"/>
        <note>ligand shared between two adjacent protomers</note>
    </ligand>
</feature>
<reference evidence="8 9" key="1">
    <citation type="submission" date="2018-07" db="EMBL/GenBank/DDBJ databases">
        <title>Freshwater and sediment microbial communities from various areas in North America, analyzing microbe dynamics in response to fracking.</title>
        <authorList>
            <person name="Lamendella R."/>
        </authorList>
    </citation>
    <scope>NUCLEOTIDE SEQUENCE [LARGE SCALE GENOMIC DNA]</scope>
    <source>
        <strain evidence="8 9">160A</strain>
    </source>
</reference>
<comment type="cofactor">
    <cofactor evidence="6">
        <name>Fe(2+)</name>
        <dbReference type="ChEBI" id="CHEBI:29033"/>
    </cofactor>
</comment>
<comment type="similarity">
    <text evidence="6">Belongs to the THI4 family.</text>
</comment>
<feature type="binding site" evidence="6">
    <location>
        <position position="152"/>
    </location>
    <ligand>
        <name>Fe cation</name>
        <dbReference type="ChEBI" id="CHEBI:24875"/>
        <note>ligand shared between two adjacent protomers</note>
    </ligand>
</feature>
<evidence type="ECO:0000256" key="5">
    <source>
        <dbReference type="ARBA" id="ARBA00023027"/>
    </source>
</evidence>
<keyword evidence="7" id="KW-0812">Transmembrane</keyword>
<feature type="binding site" description="in other chain" evidence="6">
    <location>
        <position position="167"/>
    </location>
    <ligand>
        <name>Fe cation</name>
        <dbReference type="ChEBI" id="CHEBI:24875"/>
        <note>ligand shared between two adjacent protomers</note>
    </ligand>
</feature>
<keyword evidence="4 6" id="KW-0408">Iron</keyword>
<feature type="binding site" description="in other chain" evidence="6">
    <location>
        <position position="33"/>
    </location>
    <ligand>
        <name>NAD(+)</name>
        <dbReference type="ChEBI" id="CHEBI:57540"/>
        <note>ligand shared between two adjacent protomers</note>
    </ligand>
</feature>
<dbReference type="HAMAP" id="MF_00304">
    <property type="entry name" value="Thi4"/>
    <property type="match status" value="1"/>
</dbReference>
<dbReference type="Pfam" id="PF01946">
    <property type="entry name" value="Thi4"/>
    <property type="match status" value="1"/>
</dbReference>